<name>A0A518G1S6_9BACT</name>
<evidence type="ECO:0000313" key="2">
    <source>
        <dbReference type="Proteomes" id="UP000318017"/>
    </source>
</evidence>
<evidence type="ECO:0000313" key="1">
    <source>
        <dbReference type="EMBL" id="QDV22553.1"/>
    </source>
</evidence>
<proteinExistence type="predicted"/>
<keyword evidence="2" id="KW-1185">Reference proteome</keyword>
<accession>A0A518G1S6</accession>
<dbReference type="InterPro" id="IPR009000">
    <property type="entry name" value="Transl_B-barrel_sf"/>
</dbReference>
<dbReference type="OrthoDB" id="9848536at2"/>
<dbReference type="KEGG" id="ahel:Q31a_08390"/>
<gene>
    <name evidence="1" type="ORF">Q31a_08390</name>
</gene>
<protein>
    <submittedName>
        <fullName evidence="1">Uncharacterized protein</fullName>
    </submittedName>
</protein>
<dbReference type="Proteomes" id="UP000318017">
    <property type="component" value="Chromosome"/>
</dbReference>
<dbReference type="RefSeq" id="WP_145074240.1">
    <property type="nucleotide sequence ID" value="NZ_CP036298.1"/>
</dbReference>
<organism evidence="1 2">
    <name type="scientific">Aureliella helgolandensis</name>
    <dbReference type="NCBI Taxonomy" id="2527968"/>
    <lineage>
        <taxon>Bacteria</taxon>
        <taxon>Pseudomonadati</taxon>
        <taxon>Planctomycetota</taxon>
        <taxon>Planctomycetia</taxon>
        <taxon>Pirellulales</taxon>
        <taxon>Pirellulaceae</taxon>
        <taxon>Aureliella</taxon>
    </lineage>
</organism>
<dbReference type="EMBL" id="CP036298">
    <property type="protein sequence ID" value="QDV22553.1"/>
    <property type="molecule type" value="Genomic_DNA"/>
</dbReference>
<sequence length="732" mass="83653">MYLTVVQKAKMAMNETESGLDPKGDWPGKKVDWTSEVVPARIHVELPFWIAAPDGKVRIKIGNCPLDIDYRNCVVGVYRNGLVYRDERYLMQITAEGYPFFEQQKRDLKAVDHFGERHLRTFLTMPVQVHGSVIDLFKSGDAREIQDAQAYVKSLAHASIRFINEFISAYRAASFDPFVAHVSHWDLPVWHISDAEGNVWHVPMALYPVADELPSADPAGRYRYRTTEGRIREAAIEPLGTSTEELLDAWTFFYRGQFAEAIRKVVTAIEVTVADLLSELPTFRQNRTDEESQAHLAKMRFSDQFSFYLRETKRELPGPLTHIAPEVNGIYLQRELDAARERRHKIVHESEKVDYEHPGPILRVMETMSWLHGWLREDPHAADPTQTPWHSANERLRGVFPFEPRMDERGLGVIPPEPWDSNGPIRLVQHVYTEQLLARASRKSLDMAYCIAWAFQTIREPLIDGRIRIQDRESYVERYWFRHGEMKRPVFLVSKTTIIERSDIEAIACRSLALRRRNPETGNPLVVVNHLSDCEDRDRENVSCANDVVADLVSDLGFTVISLIDWVAYVCLMTQHTMRDFGFRKHISQVGRVPFSPVGSFKVGYVRRVFQVKEVVSIVVESGHIAIGDEICFRCGSEAFTGRIETLEINRIPCAIAFRDSVVGVKLDIGVRGIKNGASVFRLDRRLLGLDESVEQKIPLKERDYSELLNAMKSFPVFTTGFGTYGGDQDLG</sequence>
<reference evidence="1 2" key="1">
    <citation type="submission" date="2019-02" db="EMBL/GenBank/DDBJ databases">
        <title>Deep-cultivation of Planctomycetes and their phenomic and genomic characterization uncovers novel biology.</title>
        <authorList>
            <person name="Wiegand S."/>
            <person name="Jogler M."/>
            <person name="Boedeker C."/>
            <person name="Pinto D."/>
            <person name="Vollmers J."/>
            <person name="Rivas-Marin E."/>
            <person name="Kohn T."/>
            <person name="Peeters S.H."/>
            <person name="Heuer A."/>
            <person name="Rast P."/>
            <person name="Oberbeckmann S."/>
            <person name="Bunk B."/>
            <person name="Jeske O."/>
            <person name="Meyerdierks A."/>
            <person name="Storesund J.E."/>
            <person name="Kallscheuer N."/>
            <person name="Luecker S."/>
            <person name="Lage O.M."/>
            <person name="Pohl T."/>
            <person name="Merkel B.J."/>
            <person name="Hornburger P."/>
            <person name="Mueller R.-W."/>
            <person name="Bruemmer F."/>
            <person name="Labrenz M."/>
            <person name="Spormann A.M."/>
            <person name="Op den Camp H."/>
            <person name="Overmann J."/>
            <person name="Amann R."/>
            <person name="Jetten M.S.M."/>
            <person name="Mascher T."/>
            <person name="Medema M.H."/>
            <person name="Devos D.P."/>
            <person name="Kaster A.-K."/>
            <person name="Ovreas L."/>
            <person name="Rohde M."/>
            <person name="Galperin M.Y."/>
            <person name="Jogler C."/>
        </authorList>
    </citation>
    <scope>NUCLEOTIDE SEQUENCE [LARGE SCALE GENOMIC DNA]</scope>
    <source>
        <strain evidence="1 2">Q31a</strain>
    </source>
</reference>
<dbReference type="SUPFAM" id="SSF50447">
    <property type="entry name" value="Translation proteins"/>
    <property type="match status" value="1"/>
</dbReference>
<dbReference type="AlphaFoldDB" id="A0A518G1S6"/>